<keyword evidence="6 9" id="KW-0413">Isomerase</keyword>
<protein>
    <recommendedName>
        <fullName evidence="1">Parvulin-like PPIase</fullName>
    </recommendedName>
    <alternativeName>
        <fullName evidence="7">Peptidyl-prolyl cis-trans isomerase plp</fullName>
    </alternativeName>
    <alternativeName>
        <fullName evidence="8">Rotamase plp</fullName>
    </alternativeName>
</protein>
<dbReference type="InterPro" id="IPR000297">
    <property type="entry name" value="PPIase_PpiC"/>
</dbReference>
<evidence type="ECO:0000259" key="12">
    <source>
        <dbReference type="PROSITE" id="PS50198"/>
    </source>
</evidence>
<gene>
    <name evidence="13" type="ORF">IQ24_00749</name>
</gene>
<dbReference type="SUPFAM" id="SSF54534">
    <property type="entry name" value="FKBP-like"/>
    <property type="match status" value="1"/>
</dbReference>
<dbReference type="SUPFAM" id="SSF109998">
    <property type="entry name" value="Triger factor/SurA peptide-binding domain-like"/>
    <property type="match status" value="1"/>
</dbReference>
<keyword evidence="5" id="KW-0143">Chaperone</keyword>
<evidence type="ECO:0000256" key="9">
    <source>
        <dbReference type="PROSITE-ProRule" id="PRU00278"/>
    </source>
</evidence>
<feature type="chain" id="PRO_5021732718" description="Parvulin-like PPIase" evidence="11">
    <location>
        <begin position="25"/>
        <end position="433"/>
    </location>
</feature>
<feature type="signal peptide" evidence="11">
    <location>
        <begin position="1"/>
        <end position="24"/>
    </location>
</feature>
<keyword evidence="2 11" id="KW-0732">Signal</keyword>
<evidence type="ECO:0000256" key="6">
    <source>
        <dbReference type="ARBA" id="ARBA00023235"/>
    </source>
</evidence>
<evidence type="ECO:0000256" key="7">
    <source>
        <dbReference type="ARBA" id="ARBA00030642"/>
    </source>
</evidence>
<reference evidence="13 14" key="1">
    <citation type="journal article" date="2015" name="Stand. Genomic Sci.">
        <title>Genomic Encyclopedia of Bacterial and Archaeal Type Strains, Phase III: the genomes of soil and plant-associated and newly described type strains.</title>
        <authorList>
            <person name="Whitman W.B."/>
            <person name="Woyke T."/>
            <person name="Klenk H.P."/>
            <person name="Zhou Y."/>
            <person name="Lilburn T.G."/>
            <person name="Beck B.J."/>
            <person name="De Vos P."/>
            <person name="Vandamme P."/>
            <person name="Eisen J.A."/>
            <person name="Garrity G."/>
            <person name="Hugenholtz P."/>
            <person name="Kyrpides N.C."/>
        </authorList>
    </citation>
    <scope>NUCLEOTIDE SEQUENCE [LARGE SCALE GENOMIC DNA]</scope>
    <source>
        <strain evidence="13 14">CGMCC 1.5364</strain>
    </source>
</reference>
<keyword evidence="14" id="KW-1185">Reference proteome</keyword>
<keyword evidence="4 9" id="KW-0697">Rotamase</keyword>
<dbReference type="InterPro" id="IPR046357">
    <property type="entry name" value="PPIase_dom_sf"/>
</dbReference>
<accession>A0A562NY83</accession>
<evidence type="ECO:0000256" key="8">
    <source>
        <dbReference type="ARBA" id="ARBA00031484"/>
    </source>
</evidence>
<proteinExistence type="predicted"/>
<dbReference type="PROSITE" id="PS50198">
    <property type="entry name" value="PPIC_PPIASE_2"/>
    <property type="match status" value="1"/>
</dbReference>
<evidence type="ECO:0000256" key="1">
    <source>
        <dbReference type="ARBA" id="ARBA00018370"/>
    </source>
</evidence>
<dbReference type="PANTHER" id="PTHR47637">
    <property type="entry name" value="CHAPERONE SURA"/>
    <property type="match status" value="1"/>
</dbReference>
<evidence type="ECO:0000256" key="2">
    <source>
        <dbReference type="ARBA" id="ARBA00022729"/>
    </source>
</evidence>
<dbReference type="InterPro" id="IPR015391">
    <property type="entry name" value="SurA_N"/>
</dbReference>
<dbReference type="Pfam" id="PF09312">
    <property type="entry name" value="SurA_N"/>
    <property type="match status" value="1"/>
</dbReference>
<evidence type="ECO:0000256" key="11">
    <source>
        <dbReference type="SAM" id="SignalP"/>
    </source>
</evidence>
<dbReference type="InterPro" id="IPR027304">
    <property type="entry name" value="Trigger_fact/SurA_dom_sf"/>
</dbReference>
<organism evidence="13 14">
    <name type="scientific">Paracoccus sulfuroxidans</name>
    <dbReference type="NCBI Taxonomy" id="384678"/>
    <lineage>
        <taxon>Bacteria</taxon>
        <taxon>Pseudomonadati</taxon>
        <taxon>Pseudomonadota</taxon>
        <taxon>Alphaproteobacteria</taxon>
        <taxon>Rhodobacterales</taxon>
        <taxon>Paracoccaceae</taxon>
        <taxon>Paracoccus</taxon>
    </lineage>
</organism>
<dbReference type="InterPro" id="IPR050280">
    <property type="entry name" value="OMP_Chaperone_SurA"/>
</dbReference>
<dbReference type="Proteomes" id="UP000316225">
    <property type="component" value="Unassembled WGS sequence"/>
</dbReference>
<dbReference type="GO" id="GO:0003755">
    <property type="term" value="F:peptidyl-prolyl cis-trans isomerase activity"/>
    <property type="evidence" value="ECO:0007669"/>
    <property type="project" value="UniProtKB-KW"/>
</dbReference>
<evidence type="ECO:0000256" key="4">
    <source>
        <dbReference type="ARBA" id="ARBA00023110"/>
    </source>
</evidence>
<comment type="caution">
    <text evidence="13">The sequence shown here is derived from an EMBL/GenBank/DDBJ whole genome shotgun (WGS) entry which is preliminary data.</text>
</comment>
<feature type="compositionally biased region" description="Low complexity" evidence="10">
    <location>
        <begin position="379"/>
        <end position="393"/>
    </location>
</feature>
<evidence type="ECO:0000256" key="3">
    <source>
        <dbReference type="ARBA" id="ARBA00022764"/>
    </source>
</evidence>
<dbReference type="Gene3D" id="1.10.4030.10">
    <property type="entry name" value="Porin chaperone SurA, peptide-binding domain"/>
    <property type="match status" value="1"/>
</dbReference>
<evidence type="ECO:0000256" key="5">
    <source>
        <dbReference type="ARBA" id="ARBA00023186"/>
    </source>
</evidence>
<evidence type="ECO:0000313" key="14">
    <source>
        <dbReference type="Proteomes" id="UP000316225"/>
    </source>
</evidence>
<feature type="domain" description="PpiC" evidence="12">
    <location>
        <begin position="165"/>
        <end position="262"/>
    </location>
</feature>
<feature type="region of interest" description="Disordered" evidence="10">
    <location>
        <begin position="379"/>
        <end position="400"/>
    </location>
</feature>
<dbReference type="Gene3D" id="3.10.50.40">
    <property type="match status" value="1"/>
</dbReference>
<dbReference type="PANTHER" id="PTHR47637:SF1">
    <property type="entry name" value="CHAPERONE SURA"/>
    <property type="match status" value="1"/>
</dbReference>
<evidence type="ECO:0000313" key="13">
    <source>
        <dbReference type="EMBL" id="TWI36960.1"/>
    </source>
</evidence>
<name>A0A562NY83_9RHOB</name>
<evidence type="ECO:0000256" key="10">
    <source>
        <dbReference type="SAM" id="MobiDB-lite"/>
    </source>
</evidence>
<dbReference type="OrthoDB" id="9791746at2"/>
<dbReference type="Pfam" id="PF00639">
    <property type="entry name" value="Rotamase"/>
    <property type="match status" value="1"/>
</dbReference>
<dbReference type="AlphaFoldDB" id="A0A562NY83"/>
<dbReference type="EMBL" id="VLKU01000002">
    <property type="protein sequence ID" value="TWI36960.1"/>
    <property type="molecule type" value="Genomic_DNA"/>
</dbReference>
<keyword evidence="3" id="KW-0574">Periplasm</keyword>
<sequence>MRRILLGAAMAAMIAGSTVGPALSQGNPFQPLIYVNDSVVTRFELDQRVRFLQLLRAPEADAAAAEKALIDDRLRTFAAKQLGITASDEQIQAGLVEFANRGGMDVEQFTQALAQAGVEAQTFRDFVAAGVVWRAVVRQRVVPQVNVTDEEVEQAFTRVVQTPRVTTVALSELVIPAPEGREAAAMALAEQLSSSVRSESAFASAAREYSATPTAENGGRLPWTPLANLPPALRPLILSMQPGQISQPITVQSAVILFFLRDTRGTLRPGATDQVLEFLRVRLGSPELANRVASLSDTCDDVYTHLRAAPEAQIQRETLPQSAIPSDVGLRLAVMDDNEISLVNSGGAVDLVMLCKRSPALLAQMEAAKAAKALEAQSGPAAAQTGGEEGAAPDPDALPDLSAMRDEVFNTRISQAADAYLAELRANAIIRKP</sequence>